<sequence>MSSQHDKINSINTPVDTPSPTNNNNSDNDETPLCKCNIEAVARQVGKRGKPENRGRYFWGCVKYGTVDDDNKCNFFKWFDGDSPNFSDNGGYGKTIPSQHYNNNRGLNGNGKRRAEFEEDDEIQDQFWINNRYNLIRQERVAKAQELSKIYTRKELQLAQQEMQKMKEEMELMKRENQVLIGEKRLLERELETAKQEIDQLKRNSL</sequence>
<dbReference type="EMBL" id="CAJVPL010000143">
    <property type="protein sequence ID" value="CAG8454125.1"/>
    <property type="molecule type" value="Genomic_DNA"/>
</dbReference>
<keyword evidence="2 4" id="KW-0863">Zinc-finger</keyword>
<dbReference type="PROSITE" id="PS51999">
    <property type="entry name" value="ZF_GRF"/>
    <property type="match status" value="1"/>
</dbReference>
<evidence type="ECO:0000256" key="5">
    <source>
        <dbReference type="SAM" id="Coils"/>
    </source>
</evidence>
<evidence type="ECO:0000256" key="6">
    <source>
        <dbReference type="SAM" id="MobiDB-lite"/>
    </source>
</evidence>
<evidence type="ECO:0000256" key="1">
    <source>
        <dbReference type="ARBA" id="ARBA00022723"/>
    </source>
</evidence>
<gene>
    <name evidence="8" type="ORF">AGERDE_LOCUS1899</name>
</gene>
<dbReference type="InterPro" id="IPR010666">
    <property type="entry name" value="Znf_GRF"/>
</dbReference>
<keyword evidence="5" id="KW-0175">Coiled coil</keyword>
<evidence type="ECO:0000313" key="9">
    <source>
        <dbReference type="Proteomes" id="UP000789831"/>
    </source>
</evidence>
<feature type="coiled-coil region" evidence="5">
    <location>
        <begin position="149"/>
        <end position="204"/>
    </location>
</feature>
<protein>
    <submittedName>
        <fullName evidence="8">7565_t:CDS:1</fullName>
    </submittedName>
</protein>
<proteinExistence type="predicted"/>
<dbReference type="Pfam" id="PF06839">
    <property type="entry name" value="Zn_ribbon_GRF"/>
    <property type="match status" value="1"/>
</dbReference>
<keyword evidence="3" id="KW-0862">Zinc</keyword>
<name>A0A9N8VGC5_9GLOM</name>
<reference evidence="8" key="1">
    <citation type="submission" date="2021-06" db="EMBL/GenBank/DDBJ databases">
        <authorList>
            <person name="Kallberg Y."/>
            <person name="Tangrot J."/>
            <person name="Rosling A."/>
        </authorList>
    </citation>
    <scope>NUCLEOTIDE SEQUENCE</scope>
    <source>
        <strain evidence="8">MT106</strain>
    </source>
</reference>
<feature type="domain" description="GRF-type" evidence="7">
    <location>
        <begin position="34"/>
        <end position="82"/>
    </location>
</feature>
<feature type="compositionally biased region" description="Low complexity" evidence="6">
    <location>
        <begin position="12"/>
        <end position="26"/>
    </location>
</feature>
<evidence type="ECO:0000259" key="7">
    <source>
        <dbReference type="PROSITE" id="PS51999"/>
    </source>
</evidence>
<feature type="region of interest" description="Disordered" evidence="6">
    <location>
        <begin position="1"/>
        <end position="30"/>
    </location>
</feature>
<dbReference type="OrthoDB" id="2401408at2759"/>
<evidence type="ECO:0000256" key="2">
    <source>
        <dbReference type="ARBA" id="ARBA00022771"/>
    </source>
</evidence>
<comment type="caution">
    <text evidence="8">The sequence shown here is derived from an EMBL/GenBank/DDBJ whole genome shotgun (WGS) entry which is preliminary data.</text>
</comment>
<dbReference type="AlphaFoldDB" id="A0A9N8VGC5"/>
<dbReference type="GO" id="GO:0008270">
    <property type="term" value="F:zinc ion binding"/>
    <property type="evidence" value="ECO:0007669"/>
    <property type="project" value="UniProtKB-KW"/>
</dbReference>
<accession>A0A9N8VGC5</accession>
<evidence type="ECO:0000256" key="4">
    <source>
        <dbReference type="PROSITE-ProRule" id="PRU01343"/>
    </source>
</evidence>
<evidence type="ECO:0000313" key="8">
    <source>
        <dbReference type="EMBL" id="CAG8454125.1"/>
    </source>
</evidence>
<keyword evidence="1" id="KW-0479">Metal-binding</keyword>
<organism evidence="8 9">
    <name type="scientific">Ambispora gerdemannii</name>
    <dbReference type="NCBI Taxonomy" id="144530"/>
    <lineage>
        <taxon>Eukaryota</taxon>
        <taxon>Fungi</taxon>
        <taxon>Fungi incertae sedis</taxon>
        <taxon>Mucoromycota</taxon>
        <taxon>Glomeromycotina</taxon>
        <taxon>Glomeromycetes</taxon>
        <taxon>Archaeosporales</taxon>
        <taxon>Ambisporaceae</taxon>
        <taxon>Ambispora</taxon>
    </lineage>
</organism>
<keyword evidence="9" id="KW-1185">Reference proteome</keyword>
<dbReference type="Proteomes" id="UP000789831">
    <property type="component" value="Unassembled WGS sequence"/>
</dbReference>
<evidence type="ECO:0000256" key="3">
    <source>
        <dbReference type="ARBA" id="ARBA00022833"/>
    </source>
</evidence>